<reference evidence="3" key="1">
    <citation type="submission" date="2020-08" db="EMBL/GenBank/DDBJ databases">
        <title>Pontibacter sp. SD6 16S ribosomal RNA gene Genome sequencing and assembly.</title>
        <authorList>
            <person name="Kang M."/>
        </authorList>
    </citation>
    <scope>NUCLEOTIDE SEQUENCE</scope>
    <source>
        <strain evidence="3">SD6</strain>
    </source>
</reference>
<comment type="caution">
    <text evidence="3">The sequence shown here is derived from an EMBL/GenBank/DDBJ whole genome shotgun (WGS) entry which is preliminary data.</text>
</comment>
<gene>
    <name evidence="3" type="ORF">H8S84_13085</name>
</gene>
<dbReference type="SUPFAM" id="SSF56601">
    <property type="entry name" value="beta-lactamase/transpeptidase-like"/>
    <property type="match status" value="1"/>
</dbReference>
<dbReference type="Proteomes" id="UP000603640">
    <property type="component" value="Unassembled WGS sequence"/>
</dbReference>
<evidence type="ECO:0000259" key="2">
    <source>
        <dbReference type="Pfam" id="PF00144"/>
    </source>
</evidence>
<proteinExistence type="predicted"/>
<dbReference type="Pfam" id="PF00144">
    <property type="entry name" value="Beta-lactamase"/>
    <property type="match status" value="1"/>
</dbReference>
<organism evidence="3 4">
    <name type="scientific">Pontibacter cellulosilyticus</name>
    <dbReference type="NCBI Taxonomy" id="1720253"/>
    <lineage>
        <taxon>Bacteria</taxon>
        <taxon>Pseudomonadati</taxon>
        <taxon>Bacteroidota</taxon>
        <taxon>Cytophagia</taxon>
        <taxon>Cytophagales</taxon>
        <taxon>Hymenobacteraceae</taxon>
        <taxon>Pontibacter</taxon>
    </lineage>
</organism>
<dbReference type="InterPro" id="IPR050491">
    <property type="entry name" value="AmpC-like"/>
</dbReference>
<dbReference type="AlphaFoldDB" id="A0A923SJC9"/>
<dbReference type="PANTHER" id="PTHR46825">
    <property type="entry name" value="D-ALANYL-D-ALANINE-CARBOXYPEPTIDASE/ENDOPEPTIDASE AMPH"/>
    <property type="match status" value="1"/>
</dbReference>
<accession>A0A923SJC9</accession>
<dbReference type="InterPro" id="IPR001466">
    <property type="entry name" value="Beta-lactam-related"/>
</dbReference>
<dbReference type="Gene3D" id="3.40.710.10">
    <property type="entry name" value="DD-peptidase/beta-lactamase superfamily"/>
    <property type="match status" value="1"/>
</dbReference>
<dbReference type="RefSeq" id="WP_187067778.1">
    <property type="nucleotide sequence ID" value="NZ_JACRVF010000003.1"/>
</dbReference>
<evidence type="ECO:0000313" key="3">
    <source>
        <dbReference type="EMBL" id="MBC5993774.1"/>
    </source>
</evidence>
<protein>
    <submittedName>
        <fullName evidence="3">Beta-lactamase family protein</fullName>
    </submittedName>
</protein>
<dbReference type="InterPro" id="IPR012338">
    <property type="entry name" value="Beta-lactam/transpept-like"/>
</dbReference>
<evidence type="ECO:0000256" key="1">
    <source>
        <dbReference type="SAM" id="SignalP"/>
    </source>
</evidence>
<dbReference type="PANTHER" id="PTHR46825:SF9">
    <property type="entry name" value="BETA-LACTAMASE-RELATED DOMAIN-CONTAINING PROTEIN"/>
    <property type="match status" value="1"/>
</dbReference>
<keyword evidence="4" id="KW-1185">Reference proteome</keyword>
<evidence type="ECO:0000313" key="4">
    <source>
        <dbReference type="Proteomes" id="UP000603640"/>
    </source>
</evidence>
<sequence length="356" mass="39471">MKKAALLTFICFISFATAFANPDSTVLNIMKELNIPGLSYAVIKKGKVLQKGHFGKANVELDVPLTEQHVFPIFSTTKTFTSIASMKLVEEGKIKLEDKISKYLTGLPTQWQNITVYQLLTLTSGLPDVVVEQKPGYTMAWVTEDEKELINSLSKLPMQFAPGESWSYNQTNLSLMGLIIEKVTGVTYKDYVQKAILNPLNMKSATFGDVWQVVNNRVSNYGIKKDNSLMTWNTYHYPRFALPNAGLNAGLDDMVKFCNGVTSNKILKEENQRKVYTLAKLNNNKDNLLDEGVGFGMGWMVMNINGLKAYGMSGGASSGFLIFPEQQLSVVLLTNASGIDVEGLIMRIAAPHLTVR</sequence>
<name>A0A923SJC9_9BACT</name>
<keyword evidence="1" id="KW-0732">Signal</keyword>
<feature type="domain" description="Beta-lactamase-related" evidence="2">
    <location>
        <begin position="25"/>
        <end position="339"/>
    </location>
</feature>
<dbReference type="EMBL" id="JACRVF010000003">
    <property type="protein sequence ID" value="MBC5993774.1"/>
    <property type="molecule type" value="Genomic_DNA"/>
</dbReference>
<feature type="chain" id="PRO_5037433566" evidence="1">
    <location>
        <begin position="21"/>
        <end position="356"/>
    </location>
</feature>
<feature type="signal peptide" evidence="1">
    <location>
        <begin position="1"/>
        <end position="20"/>
    </location>
</feature>